<dbReference type="PANTHER" id="PTHR11358:SF26">
    <property type="entry name" value="GUANIDINO ACID HYDROLASE, MITOCHONDRIAL"/>
    <property type="match status" value="1"/>
</dbReference>
<sequence>MKPINLLGIPFDANSSFKRGPAQAPPLIRKALHSDSTNYFNEAGQNVKDLLIDAGDISPMVPYDALQKEISKIYTPSEKWIFLGGDHSVTYPILQAVAPHYPKLSILHLDAHSDLYDELDGNRFSHACPFARIMENGLAQSLTQVGIRTLNKHQKEQAEKFHVNIIPMNKWTEDMTIDIDGPVYISLDIDVLDPAFAPGISHYEPGGASTRQVINFIQRHQHLNIVAADIVEYNPIRDRNDMTAFVAAKFLKELAGIMSAS</sequence>
<reference evidence="5 6" key="1">
    <citation type="journal article" date="2023" name="Microbiol. Resour. Announc.">
        <title>Complete Genome Sequence of Imperialibacter roseus strain P4T.</title>
        <authorList>
            <person name="Tizabi D.R."/>
            <person name="Bachvaroff T."/>
            <person name="Hill R.T."/>
        </authorList>
    </citation>
    <scope>NUCLEOTIDE SEQUENCE [LARGE SCALE GENOMIC DNA]</scope>
    <source>
        <strain evidence="5 6">P4T</strain>
    </source>
</reference>
<dbReference type="InterPro" id="IPR006035">
    <property type="entry name" value="Ureohydrolase"/>
</dbReference>
<keyword evidence="3 4" id="KW-0378">Hydrolase</keyword>
<dbReference type="PROSITE" id="PS51409">
    <property type="entry name" value="ARGINASE_2"/>
    <property type="match status" value="1"/>
</dbReference>
<dbReference type="RefSeq" id="WP_317487391.1">
    <property type="nucleotide sequence ID" value="NZ_CP136051.1"/>
</dbReference>
<keyword evidence="6" id="KW-1185">Reference proteome</keyword>
<evidence type="ECO:0000256" key="4">
    <source>
        <dbReference type="RuleBase" id="RU003684"/>
    </source>
</evidence>
<dbReference type="EMBL" id="CP136051">
    <property type="protein sequence ID" value="WOK04586.1"/>
    <property type="molecule type" value="Genomic_DNA"/>
</dbReference>
<dbReference type="SUPFAM" id="SSF52768">
    <property type="entry name" value="Arginase/deacetylase"/>
    <property type="match status" value="1"/>
</dbReference>
<keyword evidence="2" id="KW-0479">Metal-binding</keyword>
<dbReference type="InterPro" id="IPR023696">
    <property type="entry name" value="Ureohydrolase_dom_sf"/>
</dbReference>
<dbReference type="CDD" id="cd11593">
    <property type="entry name" value="Agmatinase-like_2"/>
    <property type="match status" value="1"/>
</dbReference>
<evidence type="ECO:0000256" key="2">
    <source>
        <dbReference type="ARBA" id="ARBA00022723"/>
    </source>
</evidence>
<proteinExistence type="inferred from homology"/>
<accession>A0ABZ0IJ71</accession>
<comment type="similarity">
    <text evidence="1">Belongs to the arginase family. Agmatinase subfamily.</text>
</comment>
<dbReference type="Proteomes" id="UP001302349">
    <property type="component" value="Chromosome"/>
</dbReference>
<dbReference type="Pfam" id="PF00491">
    <property type="entry name" value="Arginase"/>
    <property type="match status" value="1"/>
</dbReference>
<evidence type="ECO:0000313" key="5">
    <source>
        <dbReference type="EMBL" id="WOK04586.1"/>
    </source>
</evidence>
<dbReference type="Gene3D" id="3.40.800.10">
    <property type="entry name" value="Ureohydrolase domain"/>
    <property type="match status" value="1"/>
</dbReference>
<dbReference type="GO" id="GO:0008783">
    <property type="term" value="F:agmatinase activity"/>
    <property type="evidence" value="ECO:0007669"/>
    <property type="project" value="UniProtKB-EC"/>
</dbReference>
<dbReference type="InterPro" id="IPR020855">
    <property type="entry name" value="Ureohydrolase_Mn_BS"/>
</dbReference>
<dbReference type="PIRSF" id="PIRSF036979">
    <property type="entry name" value="Arginase"/>
    <property type="match status" value="1"/>
</dbReference>
<evidence type="ECO:0000256" key="1">
    <source>
        <dbReference type="ARBA" id="ARBA00009227"/>
    </source>
</evidence>
<dbReference type="InterPro" id="IPR005925">
    <property type="entry name" value="Agmatinase-rel"/>
</dbReference>
<organism evidence="5 6">
    <name type="scientific">Imperialibacter roseus</name>
    <dbReference type="NCBI Taxonomy" id="1324217"/>
    <lineage>
        <taxon>Bacteria</taxon>
        <taxon>Pseudomonadati</taxon>
        <taxon>Bacteroidota</taxon>
        <taxon>Cytophagia</taxon>
        <taxon>Cytophagales</taxon>
        <taxon>Flammeovirgaceae</taxon>
        <taxon>Imperialibacter</taxon>
    </lineage>
</organism>
<name>A0ABZ0IJ71_9BACT</name>
<dbReference type="PANTHER" id="PTHR11358">
    <property type="entry name" value="ARGINASE/AGMATINASE"/>
    <property type="match status" value="1"/>
</dbReference>
<dbReference type="PROSITE" id="PS01053">
    <property type="entry name" value="ARGINASE_1"/>
    <property type="match status" value="1"/>
</dbReference>
<evidence type="ECO:0000313" key="6">
    <source>
        <dbReference type="Proteomes" id="UP001302349"/>
    </source>
</evidence>
<dbReference type="EC" id="3.5.3.11" evidence="5"/>
<protein>
    <submittedName>
        <fullName evidence="5">Agmatinase</fullName>
        <ecNumber evidence="5">3.5.3.11</ecNumber>
    </submittedName>
</protein>
<evidence type="ECO:0000256" key="3">
    <source>
        <dbReference type="ARBA" id="ARBA00022801"/>
    </source>
</evidence>
<dbReference type="NCBIfam" id="TIGR01230">
    <property type="entry name" value="agmatinase"/>
    <property type="match status" value="1"/>
</dbReference>
<gene>
    <name evidence="5" type="primary">speB</name>
    <name evidence="5" type="ORF">RT717_16005</name>
</gene>